<accession>A0AAU0F5H3</accession>
<dbReference type="KEGG" id="bpor:BPO_2345"/>
<dbReference type="EMBL" id="CP136426">
    <property type="protein sequence ID" value="WOC52992.1"/>
    <property type="molecule type" value="Genomic_DNA"/>
</dbReference>
<dbReference type="Proteomes" id="UP001432059">
    <property type="component" value="Chromosome"/>
</dbReference>
<sequence>MKRDYGIDFSFKNVKLDKKKKIKSLDLYVNCNDGYKGSASFAGNVEGSYFGFYRDYGYFTLKHFVVGYIEK</sequence>
<evidence type="ECO:0000313" key="2">
    <source>
        <dbReference type="Proteomes" id="UP001432059"/>
    </source>
</evidence>
<evidence type="ECO:0000313" key="1">
    <source>
        <dbReference type="EMBL" id="WOC52992.1"/>
    </source>
</evidence>
<organism evidence="1 2">
    <name type="scientific">Bergeyella porcorum</name>
    <dbReference type="NCBI Taxonomy" id="1735111"/>
    <lineage>
        <taxon>Bacteria</taxon>
        <taxon>Pseudomonadati</taxon>
        <taxon>Bacteroidota</taxon>
        <taxon>Flavobacteriia</taxon>
        <taxon>Flavobacteriales</taxon>
        <taxon>Weeksellaceae</taxon>
        <taxon>Bergeyella</taxon>
    </lineage>
</organism>
<keyword evidence="2" id="KW-1185">Reference proteome</keyword>
<protein>
    <submittedName>
        <fullName evidence="1">Uncharacterized protein</fullName>
    </submittedName>
</protein>
<reference evidence="1" key="1">
    <citation type="submission" date="2023-10" db="EMBL/GenBank/DDBJ databases">
        <title>Characterization and whole genome sequencing of a novel strain of Bergeyella porcorum QD2021 isolated from pig.</title>
        <authorList>
            <person name="Liu G."/>
            <person name="Chen C."/>
            <person name="Han X."/>
        </authorList>
    </citation>
    <scope>NUCLEOTIDE SEQUENCE</scope>
    <source>
        <strain evidence="1">QD2021</strain>
    </source>
</reference>
<gene>
    <name evidence="1" type="ORF">BPO_2345</name>
</gene>
<dbReference type="AlphaFoldDB" id="A0AAU0F5H3"/>
<proteinExistence type="predicted"/>
<name>A0AAU0F5H3_9FLAO</name>